<dbReference type="Proteomes" id="UP000799437">
    <property type="component" value="Unassembled WGS sequence"/>
</dbReference>
<feature type="domain" description="C3H1-type" evidence="4">
    <location>
        <begin position="1143"/>
        <end position="1170"/>
    </location>
</feature>
<dbReference type="InterPro" id="IPR019607">
    <property type="entry name" value="Putative_zinc-finger_domain"/>
</dbReference>
<feature type="region of interest" description="Disordered" evidence="3">
    <location>
        <begin position="706"/>
        <end position="1072"/>
    </location>
</feature>
<dbReference type="AlphaFoldDB" id="A0A6A6WCT9"/>
<feature type="compositionally biased region" description="Polar residues" evidence="3">
    <location>
        <begin position="582"/>
        <end position="595"/>
    </location>
</feature>
<evidence type="ECO:0000256" key="3">
    <source>
        <dbReference type="SAM" id="MobiDB-lite"/>
    </source>
</evidence>
<evidence type="ECO:0000313" key="5">
    <source>
        <dbReference type="EMBL" id="KAF2758921.1"/>
    </source>
</evidence>
<dbReference type="GO" id="GO:0008270">
    <property type="term" value="F:zinc ion binding"/>
    <property type="evidence" value="ECO:0007669"/>
    <property type="project" value="UniProtKB-KW"/>
</dbReference>
<feature type="compositionally biased region" description="Polar residues" evidence="3">
    <location>
        <begin position="187"/>
        <end position="206"/>
    </location>
</feature>
<feature type="region of interest" description="Disordered" evidence="3">
    <location>
        <begin position="186"/>
        <end position="221"/>
    </location>
</feature>
<feature type="region of interest" description="Disordered" evidence="3">
    <location>
        <begin position="1"/>
        <end position="97"/>
    </location>
</feature>
<feature type="region of interest" description="Disordered" evidence="3">
    <location>
        <begin position="403"/>
        <end position="533"/>
    </location>
</feature>
<feature type="compositionally biased region" description="Basic and acidic residues" evidence="3">
    <location>
        <begin position="209"/>
        <end position="221"/>
    </location>
</feature>
<evidence type="ECO:0000256" key="2">
    <source>
        <dbReference type="SAM" id="Coils"/>
    </source>
</evidence>
<feature type="compositionally biased region" description="Acidic residues" evidence="3">
    <location>
        <begin position="778"/>
        <end position="800"/>
    </location>
</feature>
<feature type="compositionally biased region" description="Basic and acidic residues" evidence="3">
    <location>
        <begin position="30"/>
        <end position="44"/>
    </location>
</feature>
<proteinExistence type="predicted"/>
<dbReference type="EMBL" id="ML996570">
    <property type="protein sequence ID" value="KAF2758921.1"/>
    <property type="molecule type" value="Genomic_DNA"/>
</dbReference>
<accession>A0A6A6WCT9</accession>
<dbReference type="PROSITE" id="PS50103">
    <property type="entry name" value="ZF_C3H1"/>
    <property type="match status" value="1"/>
</dbReference>
<dbReference type="InterPro" id="IPR000571">
    <property type="entry name" value="Znf_CCCH"/>
</dbReference>
<evidence type="ECO:0000256" key="1">
    <source>
        <dbReference type="PROSITE-ProRule" id="PRU00723"/>
    </source>
</evidence>
<feature type="coiled-coil region" evidence="2">
    <location>
        <begin position="637"/>
        <end position="678"/>
    </location>
</feature>
<dbReference type="OrthoDB" id="1922977at2759"/>
<feature type="compositionally biased region" description="Acidic residues" evidence="3">
    <location>
        <begin position="745"/>
        <end position="759"/>
    </location>
</feature>
<feature type="compositionally biased region" description="Low complexity" evidence="3">
    <location>
        <begin position="9"/>
        <end position="20"/>
    </location>
</feature>
<feature type="compositionally biased region" description="Acidic residues" evidence="3">
    <location>
        <begin position="472"/>
        <end position="489"/>
    </location>
</feature>
<protein>
    <recommendedName>
        <fullName evidence="4">C3H1-type domain-containing protein</fullName>
    </recommendedName>
</protein>
<feature type="zinc finger region" description="C3H1-type" evidence="1">
    <location>
        <begin position="1143"/>
        <end position="1170"/>
    </location>
</feature>
<keyword evidence="1" id="KW-0862">Zinc</keyword>
<organism evidence="5 6">
    <name type="scientific">Pseudovirgaria hyperparasitica</name>
    <dbReference type="NCBI Taxonomy" id="470096"/>
    <lineage>
        <taxon>Eukaryota</taxon>
        <taxon>Fungi</taxon>
        <taxon>Dikarya</taxon>
        <taxon>Ascomycota</taxon>
        <taxon>Pezizomycotina</taxon>
        <taxon>Dothideomycetes</taxon>
        <taxon>Dothideomycetes incertae sedis</taxon>
        <taxon>Acrospermales</taxon>
        <taxon>Acrospermaceae</taxon>
        <taxon>Pseudovirgaria</taxon>
    </lineage>
</organism>
<dbReference type="GeneID" id="54481852"/>
<feature type="region of interest" description="Disordered" evidence="3">
    <location>
        <begin position="572"/>
        <end position="604"/>
    </location>
</feature>
<gene>
    <name evidence="5" type="ORF">EJ05DRAFT_326466</name>
</gene>
<feature type="compositionally biased region" description="Basic and acidic residues" evidence="3">
    <location>
        <begin position="1008"/>
        <end position="1023"/>
    </location>
</feature>
<feature type="region of interest" description="Disordered" evidence="3">
    <location>
        <begin position="328"/>
        <end position="365"/>
    </location>
</feature>
<evidence type="ECO:0000259" key="4">
    <source>
        <dbReference type="PROSITE" id="PS50103"/>
    </source>
</evidence>
<feature type="compositionally biased region" description="Acidic residues" evidence="3">
    <location>
        <begin position="810"/>
        <end position="820"/>
    </location>
</feature>
<feature type="compositionally biased region" description="Polar residues" evidence="3">
    <location>
        <begin position="520"/>
        <end position="533"/>
    </location>
</feature>
<keyword evidence="1" id="KW-0863">Zinc-finger</keyword>
<evidence type="ECO:0000313" key="6">
    <source>
        <dbReference type="Proteomes" id="UP000799437"/>
    </source>
</evidence>
<sequence length="1240" mass="136202">MLPPGLNASTSTSSKGKSQSELPPQQPIHIHREPIDRVVEMQEADKEEGELSESDSLPYVPQLSEAQPRSTPQTLQHRNMKLESSLNSSKPLADTKAIPLKERMDKERAKRFLVDLSRHHYGLSDLTREGLNQAILVEHWQEAGLPLPSTTATGPPKNSDDPKGIRSTSNFTTASRVLADHVPTVFPSPQVQLPSPTRIDSQNKTGSHAVDRTAVSKDSDPVRGADRTAYIARLMAARSGKVNGAAKVEKSSAKPTIVETKPVENKAVDPAVDAKSIGQTNELHSKLSQTIGTPMARTVTPDPLLSISEAEKKKRQQNELIRKKMAMLQASKAAKSTPSSSATTDLDQKVTTGAGEALPQRSESPLYGDEIETAEHLVDKALSSPHQHGENSHKTHEEIEFSAQQRHAVESQAATTSSLPPARDKITIGGSRKKRPVASDFDSVAPPSASTSKRPFGQPRCSQGEEAMIIEVSDDESTASDMDIEDDDDGRTSHSMSQRQHTKSFRNMPALTSFPHKTNHTASTPSLTPSGLNTPPAIVASGVNQGKRYVDLTEHEKEIETLRRKIAEAEYRKRAKKPPPSQVSESVGQATNHTSESIRSRTRDNVTEELQLSNFASPNLSDSEWKRRRRIEIQSGLELQQSSVARNMARLDELKREMERLEAENHMQLLEKEKLVNELESLGIDTDGMPLEVLQATKDEIDQQREGILSVEDAESEVSTGDSGTRRNSDQNHGALGHESSRGDDDNEDNDDLYDEDEVPTGLVEEPKEVDAMSISSDEIDEAASADELDTTQSDQDDLYESPTHLVALEEVEPDSDESREDGQEEKSGADMTGDLGDDTRMAMVSDDEGEPEQEHENGSDYDDSATKSARLQIDNLAIDLTNSEVSVKDDDDDDFYSPDPPPEAMPEGKQDETTAEEPSDDYLRELSPYSQEEKSDENDSMALSNDPDALPGAEHNPSSASENRDSAREEDDDEYEPGHIDIADPIEGDYEPGNIVIPDPEGDDYEPGDHEMSEAVAERPDSSDEYLTQSPPLPDDLAENPAYSSSSSSSSSDVSLAELKDSNQGNTDILAPKEKSNHEDLAGTCEPDSNNAPVQVTAPTVAKHYQPYESPLRLFKAYRYHPHFSRKVRGGVRSLTYSHDIDPQNPICPFEASGGACNDGGCSFQHFKKMGLTDNLILLQLGTTNPGRTDEEQSEWKEGLKGVLKTLKQSKTHELNLIVNAIANYRRDFLKDPTRILNL</sequence>
<feature type="compositionally biased region" description="Polar residues" evidence="3">
    <location>
        <begin position="64"/>
        <end position="90"/>
    </location>
</feature>
<dbReference type="RefSeq" id="XP_033601372.1">
    <property type="nucleotide sequence ID" value="XM_033740798.1"/>
</dbReference>
<keyword evidence="1" id="KW-0479">Metal-binding</keyword>
<keyword evidence="6" id="KW-1185">Reference proteome</keyword>
<name>A0A6A6WCT9_9PEZI</name>
<dbReference type="Pfam" id="PF10650">
    <property type="entry name" value="zf-C3H1"/>
    <property type="match status" value="1"/>
</dbReference>
<feature type="compositionally biased region" description="Low complexity" evidence="3">
    <location>
        <begin position="330"/>
        <end position="344"/>
    </location>
</feature>
<keyword evidence="2" id="KW-0175">Coiled coil</keyword>
<reference evidence="5" key="1">
    <citation type="journal article" date="2020" name="Stud. Mycol.">
        <title>101 Dothideomycetes genomes: a test case for predicting lifestyles and emergence of pathogens.</title>
        <authorList>
            <person name="Haridas S."/>
            <person name="Albert R."/>
            <person name="Binder M."/>
            <person name="Bloem J."/>
            <person name="Labutti K."/>
            <person name="Salamov A."/>
            <person name="Andreopoulos B."/>
            <person name="Baker S."/>
            <person name="Barry K."/>
            <person name="Bills G."/>
            <person name="Bluhm B."/>
            <person name="Cannon C."/>
            <person name="Castanera R."/>
            <person name="Culley D."/>
            <person name="Daum C."/>
            <person name="Ezra D."/>
            <person name="Gonzalez J."/>
            <person name="Henrissat B."/>
            <person name="Kuo A."/>
            <person name="Liang C."/>
            <person name="Lipzen A."/>
            <person name="Lutzoni F."/>
            <person name="Magnuson J."/>
            <person name="Mondo S."/>
            <person name="Nolan M."/>
            <person name="Ohm R."/>
            <person name="Pangilinan J."/>
            <person name="Park H.-J."/>
            <person name="Ramirez L."/>
            <person name="Alfaro M."/>
            <person name="Sun H."/>
            <person name="Tritt A."/>
            <person name="Yoshinaga Y."/>
            <person name="Zwiers L.-H."/>
            <person name="Turgeon B."/>
            <person name="Goodwin S."/>
            <person name="Spatafora J."/>
            <person name="Crous P."/>
            <person name="Grigoriev I."/>
        </authorList>
    </citation>
    <scope>NUCLEOTIDE SEQUENCE</scope>
    <source>
        <strain evidence="5">CBS 121739</strain>
    </source>
</reference>